<dbReference type="GO" id="GO:0005634">
    <property type="term" value="C:nucleus"/>
    <property type="evidence" value="ECO:0007669"/>
    <property type="project" value="InterPro"/>
</dbReference>
<protein>
    <recommendedName>
        <fullName evidence="14">Histone-lysine N-methyltransferase SUVR5</fullName>
    </recommendedName>
</protein>
<keyword evidence="4" id="KW-0808">Transferase</keyword>
<evidence type="ECO:0000313" key="12">
    <source>
        <dbReference type="EMBL" id="KAF7130141.1"/>
    </source>
</evidence>
<evidence type="ECO:0000256" key="1">
    <source>
        <dbReference type="ARBA" id="ARBA00004286"/>
    </source>
</evidence>
<dbReference type="Pfam" id="PF00856">
    <property type="entry name" value="SET"/>
    <property type="match status" value="1"/>
</dbReference>
<evidence type="ECO:0008006" key="14">
    <source>
        <dbReference type="Google" id="ProtNLM"/>
    </source>
</evidence>
<dbReference type="SMART" id="SM00508">
    <property type="entry name" value="PostSET"/>
    <property type="match status" value="1"/>
</dbReference>
<dbReference type="GO" id="GO:0008270">
    <property type="term" value="F:zinc ion binding"/>
    <property type="evidence" value="ECO:0007669"/>
    <property type="project" value="UniProtKB-KW"/>
</dbReference>
<dbReference type="OrthoDB" id="308383at2759"/>
<organism evidence="12 13">
    <name type="scientific">Rhododendron simsii</name>
    <name type="common">Sims's rhododendron</name>
    <dbReference type="NCBI Taxonomy" id="118357"/>
    <lineage>
        <taxon>Eukaryota</taxon>
        <taxon>Viridiplantae</taxon>
        <taxon>Streptophyta</taxon>
        <taxon>Embryophyta</taxon>
        <taxon>Tracheophyta</taxon>
        <taxon>Spermatophyta</taxon>
        <taxon>Magnoliopsida</taxon>
        <taxon>eudicotyledons</taxon>
        <taxon>Gunneridae</taxon>
        <taxon>Pentapetalae</taxon>
        <taxon>asterids</taxon>
        <taxon>Ericales</taxon>
        <taxon>Ericaceae</taxon>
        <taxon>Ericoideae</taxon>
        <taxon>Rhodoreae</taxon>
        <taxon>Rhododendron</taxon>
    </lineage>
</organism>
<dbReference type="SMART" id="SM00468">
    <property type="entry name" value="PreSET"/>
    <property type="match status" value="1"/>
</dbReference>
<evidence type="ECO:0000256" key="7">
    <source>
        <dbReference type="SAM" id="MobiDB-lite"/>
    </source>
</evidence>
<feature type="domain" description="C2H2-type" evidence="8">
    <location>
        <begin position="938"/>
        <end position="966"/>
    </location>
</feature>
<feature type="region of interest" description="Disordered" evidence="7">
    <location>
        <begin position="383"/>
        <end position="405"/>
    </location>
</feature>
<feature type="domain" description="C2H2-type" evidence="8">
    <location>
        <begin position="835"/>
        <end position="858"/>
    </location>
</feature>
<dbReference type="EMBL" id="WJXA01000010">
    <property type="protein sequence ID" value="KAF7130141.1"/>
    <property type="molecule type" value="Genomic_DNA"/>
</dbReference>
<dbReference type="Gene3D" id="3.30.160.60">
    <property type="entry name" value="Classic Zinc Finger"/>
    <property type="match status" value="1"/>
</dbReference>
<accession>A0A834LDM5</accession>
<dbReference type="Gene3D" id="2.170.270.10">
    <property type="entry name" value="SET domain"/>
    <property type="match status" value="2"/>
</dbReference>
<dbReference type="GO" id="GO:0042054">
    <property type="term" value="F:histone methyltransferase activity"/>
    <property type="evidence" value="ECO:0007669"/>
    <property type="project" value="InterPro"/>
</dbReference>
<dbReference type="InterPro" id="IPR003616">
    <property type="entry name" value="Post-SET_dom"/>
</dbReference>
<evidence type="ECO:0000256" key="2">
    <source>
        <dbReference type="ARBA" id="ARBA00022454"/>
    </source>
</evidence>
<name>A0A834LDM5_RHOSS</name>
<evidence type="ECO:0000259" key="8">
    <source>
        <dbReference type="PROSITE" id="PS50157"/>
    </source>
</evidence>
<sequence length="1564" mass="176268">MEVLSCSGVQYGGESDCSQQVSGTTFMYGAKSNCLEHGEQVQVADVKVNDLVLNTGGRQEERQGGAQWTVDELPDSEVHCNGASYFELEVEAQQFSSDSHESEDENLNVQEFFTETSVASESSHLIVDTIDSGLSGNREEEEPSISGLQWLERDDPVAVWVKWRGKWQAGIRCARADWPLPTVKAKPTHDRKKYLVIFFPRTRNYSWADVLLVRPINEFPDPIAYRSHKVGVKMVKDLTLARRFIMQKLAVGMLNIIDQLQAKALVDTAQNVMVWKEFALEASGCKSYSDLGRMLPKLQHMIQQGCLSSAWLQLSSHSWVEKCQNADSAESVEMLREELVGSILWDEVNLLSDVTMQPELVSEWKNWKQEVMKCFSASHPLPSAGDMGQQTNGSSPLGTGLPISRKRPKLEVRRADSHSSQVDTQGSHQAITMDIDTCFFDAQGIGDTSTQEALIKDSPRKMADTWGEIVVEAENSEVIQTRDVEIMPGNGEVFKNRQCAAFIEAKGRQCVRWANEGDVYCCVHLASRFAGSAAKVEATPPVDAPMCEGTTTHGTKCKHRSQYGSSFCKKHGPRDAMTFTSPDNKLKRKHDGLMSRLGTTNCTDIVLVGEVEAPLQVDPISVIGRESSNERSLIGYEGAEVPHCIVSCTHDGSNPCLEIPKKHSLYCENHLPSWLKRARNGKSRIISKEVFLDLLKDCYSREQKLHLHQACEVFYRLFKSILSLRNPVPKEIQFQWAMSEASKDFSVGDFLKKLVCSEIERLRRLWGFDAEKNNTEVSSYVKQSVLVPVATDTGHQVPNTIKCKMCSRIFSDDQALGAHWMDNHKKEARWLFRGYVCAICLDSFTNKKVLETHVQERHHVEFVEQCMLLQCIACSAHFGNPEQLWSHVISVHPSNLKMPEVEQTIMSLGEDSVQKLDLVNLTSVDMKNIESQGGVRKFICRFCGLKFDLLPDLGRHHQAAHMGLNSVVPRPSKRGIHYYSYKMKSGRLSRPRFRKGLGSAAYRIRNRGSLSIKKRIQASNVVVPGEMKVGSHLTEAGSLGRLAESQCSAVAKILFSEIQKTQPRPNNIDILSFARAACCKASLQALLKDKFELLPEHLYLKAAKLCSEHNILVEWHREGYICPKGCEPMTDQHLAPSLRPLSEDVLRLRSVLQADPANPEWEMDECHCVIDFRHFKQNSLPKTFILCDDLSFGLESVPIICVVDENLLDSIRMVPDSSGGQVTAYSMPWESFRYVRKPLLDQSLCLEAESLQLGCACTHSSCSPGMCDHVYLFDNDYEDAKDIYGKPMRGRFPYDEKRQIILEEGYLVYECNYSCGCSRSCQNRVLQNGVQIKLEVFKTENKGWAVRAREAIPRGTFVCEYVGEVIDEKEANKRRNRYGGESWGYFYDIDAHSSDMSRSIGGQVPYIIDAMNYGNVSRYINHSCSPNLVNHQVLVESMDCQLAHIGLYASGDVCEGPVGRLDTTIPFRASNWLMTPLGIESLLHSLVIVHLYHGNRRVLISAFSIWIYRKPYDLYHHVSCYCNLEPYGQIDAGEELTYDYRYKLLPGEGQRCHCGAPNCRGRLY</sequence>
<feature type="domain" description="C2H2-type" evidence="8">
    <location>
        <begin position="801"/>
        <end position="829"/>
    </location>
</feature>
<dbReference type="PROSITE" id="PS50157">
    <property type="entry name" value="ZINC_FINGER_C2H2_2"/>
    <property type="match status" value="3"/>
</dbReference>
<evidence type="ECO:0000256" key="6">
    <source>
        <dbReference type="PROSITE-ProRule" id="PRU00042"/>
    </source>
</evidence>
<keyword evidence="6" id="KW-0479">Metal-binding</keyword>
<dbReference type="Pfam" id="PF05033">
    <property type="entry name" value="Pre-SET"/>
    <property type="match status" value="1"/>
</dbReference>
<keyword evidence="3" id="KW-0489">Methyltransferase</keyword>
<dbReference type="PANTHER" id="PTHR47325:SF1">
    <property type="entry name" value="HISTONE-LYSINE N-METHYLTRANSFERASE SUVR5"/>
    <property type="match status" value="1"/>
</dbReference>
<dbReference type="PANTHER" id="PTHR47325">
    <property type="entry name" value="HISTONE-LYSINE N-METHYLTRANSFERASE SUVR5"/>
    <property type="match status" value="1"/>
</dbReference>
<evidence type="ECO:0000259" key="11">
    <source>
        <dbReference type="PROSITE" id="PS50868"/>
    </source>
</evidence>
<feature type="domain" description="Post-SET" evidence="11">
    <location>
        <begin position="1548"/>
        <end position="1564"/>
    </location>
</feature>
<feature type="compositionally biased region" description="Polar residues" evidence="7">
    <location>
        <begin position="388"/>
        <end position="397"/>
    </location>
</feature>
<dbReference type="SUPFAM" id="SSF82199">
    <property type="entry name" value="SET domain"/>
    <property type="match status" value="2"/>
</dbReference>
<reference evidence="12" key="1">
    <citation type="submission" date="2019-11" db="EMBL/GenBank/DDBJ databases">
        <authorList>
            <person name="Liu Y."/>
            <person name="Hou J."/>
            <person name="Li T.-Q."/>
            <person name="Guan C.-H."/>
            <person name="Wu X."/>
            <person name="Wu H.-Z."/>
            <person name="Ling F."/>
            <person name="Zhang R."/>
            <person name="Shi X.-G."/>
            <person name="Ren J.-P."/>
            <person name="Chen E.-F."/>
            <person name="Sun J.-M."/>
        </authorList>
    </citation>
    <scope>NUCLEOTIDE SEQUENCE</scope>
    <source>
        <strain evidence="12">Adult_tree_wgs_1</strain>
        <tissue evidence="12">Leaves</tissue>
    </source>
</reference>
<evidence type="ECO:0000259" key="9">
    <source>
        <dbReference type="PROSITE" id="PS50280"/>
    </source>
</evidence>
<dbReference type="PROSITE" id="PS00028">
    <property type="entry name" value="ZINC_FINGER_C2H2_1"/>
    <property type="match status" value="3"/>
</dbReference>
<keyword evidence="6" id="KW-0863">Zinc-finger</keyword>
<dbReference type="InterPro" id="IPR001214">
    <property type="entry name" value="SET_dom"/>
</dbReference>
<evidence type="ECO:0000256" key="4">
    <source>
        <dbReference type="ARBA" id="ARBA00022679"/>
    </source>
</evidence>
<dbReference type="PROSITE" id="PS50867">
    <property type="entry name" value="PRE_SET"/>
    <property type="match status" value="1"/>
</dbReference>
<dbReference type="InterPro" id="IPR046341">
    <property type="entry name" value="SET_dom_sf"/>
</dbReference>
<dbReference type="GO" id="GO:0005694">
    <property type="term" value="C:chromosome"/>
    <property type="evidence" value="ECO:0007669"/>
    <property type="project" value="UniProtKB-SubCell"/>
</dbReference>
<feature type="domain" description="Pre-SET" evidence="10">
    <location>
        <begin position="1253"/>
        <end position="1329"/>
    </location>
</feature>
<dbReference type="SMART" id="SM00317">
    <property type="entry name" value="SET"/>
    <property type="match status" value="1"/>
</dbReference>
<dbReference type="InterPro" id="IPR013087">
    <property type="entry name" value="Znf_C2H2_type"/>
</dbReference>
<evidence type="ECO:0000313" key="13">
    <source>
        <dbReference type="Proteomes" id="UP000626092"/>
    </source>
</evidence>
<keyword evidence="13" id="KW-1185">Reference proteome</keyword>
<gene>
    <name evidence="12" type="ORF">RHSIM_Rhsim10G0122500</name>
</gene>
<keyword evidence="5" id="KW-0949">S-adenosyl-L-methionine</keyword>
<dbReference type="Proteomes" id="UP000626092">
    <property type="component" value="Unassembled WGS sequence"/>
</dbReference>
<dbReference type="SMART" id="SM00355">
    <property type="entry name" value="ZnF_C2H2"/>
    <property type="match status" value="4"/>
</dbReference>
<proteinExistence type="predicted"/>
<dbReference type="PROSITE" id="PS50868">
    <property type="entry name" value="POST_SET"/>
    <property type="match status" value="1"/>
</dbReference>
<dbReference type="InterPro" id="IPR007728">
    <property type="entry name" value="Pre-SET_dom"/>
</dbReference>
<keyword evidence="6" id="KW-0862">Zinc</keyword>
<dbReference type="InterPro" id="IPR040689">
    <property type="entry name" value="SUVR5_Znf-C2H2_3rpt"/>
</dbReference>
<feature type="domain" description="SET" evidence="9">
    <location>
        <begin position="1332"/>
        <end position="1541"/>
    </location>
</feature>
<evidence type="ECO:0000259" key="10">
    <source>
        <dbReference type="PROSITE" id="PS50867"/>
    </source>
</evidence>
<evidence type="ECO:0000256" key="3">
    <source>
        <dbReference type="ARBA" id="ARBA00022603"/>
    </source>
</evidence>
<comment type="subcellular location">
    <subcellularLocation>
        <location evidence="1">Chromosome</location>
    </subcellularLocation>
</comment>
<dbReference type="GO" id="GO:0032259">
    <property type="term" value="P:methylation"/>
    <property type="evidence" value="ECO:0007669"/>
    <property type="project" value="UniProtKB-KW"/>
</dbReference>
<dbReference type="PROSITE" id="PS50280">
    <property type="entry name" value="SET"/>
    <property type="match status" value="1"/>
</dbReference>
<evidence type="ECO:0000256" key="5">
    <source>
        <dbReference type="ARBA" id="ARBA00022691"/>
    </source>
</evidence>
<dbReference type="Pfam" id="PF18868">
    <property type="entry name" value="zf-C2H2_3rep"/>
    <property type="match status" value="1"/>
</dbReference>
<keyword evidence="2" id="KW-0158">Chromosome</keyword>
<comment type="caution">
    <text evidence="12">The sequence shown here is derived from an EMBL/GenBank/DDBJ whole genome shotgun (WGS) entry which is preliminary data.</text>
</comment>